<dbReference type="Pfam" id="PF08901">
    <property type="entry name" value="DUF1847"/>
    <property type="match status" value="1"/>
</dbReference>
<name>K2R0L6_METFP</name>
<dbReference type="Proteomes" id="UP000007360">
    <property type="component" value="Unassembled WGS sequence"/>
</dbReference>
<dbReference type="EMBL" id="AMPO01000004">
    <property type="protein sequence ID" value="EKF86083.1"/>
    <property type="molecule type" value="Genomic_DNA"/>
</dbReference>
<evidence type="ECO:0000313" key="2">
    <source>
        <dbReference type="Proteomes" id="UP000007360"/>
    </source>
</evidence>
<dbReference type="RefSeq" id="WP_004030546.1">
    <property type="nucleotide sequence ID" value="NZ_AMPO01000004.1"/>
</dbReference>
<keyword evidence="2" id="KW-1185">Reference proteome</keyword>
<evidence type="ECO:0000313" key="1">
    <source>
        <dbReference type="EMBL" id="EKF86083.1"/>
    </source>
</evidence>
<dbReference type="PATRIC" id="fig|1204725.3.peg.1274"/>
<protein>
    <recommendedName>
        <fullName evidence="3">Metal-binding protein</fullName>
    </recommendedName>
</protein>
<sequence>MKCASCTKKDCFNGKDCLEMRDKTKELYVDDEINLLKASSAIEARYYMEKTRIQEVILFSKEMGYEKIGMAFCVGLEQEARQIHDLFRKHFQVHSVCCKVCGIDKSDFQLEQIDENGYEAMCNPLGQATILNEKNTYLNIIIGLCIGHDILFTEHSEAPVTTLVVKDRVLAHNPLGAVYSNYYQNKLKNGI</sequence>
<comment type="caution">
    <text evidence="1">The sequence shown here is derived from an EMBL/GenBank/DDBJ whole genome shotgun (WGS) entry which is preliminary data.</text>
</comment>
<accession>K2R0L6</accession>
<organism evidence="1 2">
    <name type="scientific">Methanobacterium formicicum (strain DSM 3637 / PP1)</name>
    <dbReference type="NCBI Taxonomy" id="1204725"/>
    <lineage>
        <taxon>Archaea</taxon>
        <taxon>Methanobacteriati</taxon>
        <taxon>Methanobacteriota</taxon>
        <taxon>Methanomada group</taxon>
        <taxon>Methanobacteria</taxon>
        <taxon>Methanobacteriales</taxon>
        <taxon>Methanobacteriaceae</taxon>
        <taxon>Methanobacterium</taxon>
    </lineage>
</organism>
<reference evidence="1 2" key="1">
    <citation type="journal article" date="2012" name="J. Bacteriol.">
        <title>Draft genome sequence of Methanobacterium formicicum DSM 3637, an archaebacterium isolated from the methane producer amoeba Pelomyxa palustris.</title>
        <authorList>
            <person name="Gutierrez G."/>
        </authorList>
    </citation>
    <scope>NUCLEOTIDE SEQUENCE [LARGE SCALE GENOMIC DNA]</scope>
    <source>
        <strain evidence="2">DSM 3637 / PP1</strain>
    </source>
</reference>
<evidence type="ECO:0008006" key="3">
    <source>
        <dbReference type="Google" id="ProtNLM"/>
    </source>
</evidence>
<proteinExistence type="predicted"/>
<dbReference type="OrthoDB" id="59661at2157"/>
<dbReference type="InterPro" id="IPR014997">
    <property type="entry name" value="DUF1847"/>
</dbReference>
<dbReference type="AlphaFoldDB" id="K2R0L6"/>
<gene>
    <name evidence="1" type="ORF">A994_06346</name>
</gene>